<dbReference type="EMBL" id="DXGK01000061">
    <property type="protein sequence ID" value="HIW70357.1"/>
    <property type="molecule type" value="Genomic_DNA"/>
</dbReference>
<feature type="transmembrane region" description="Helical" evidence="8">
    <location>
        <begin position="162"/>
        <end position="185"/>
    </location>
</feature>
<feature type="transmembrane region" description="Helical" evidence="8">
    <location>
        <begin position="337"/>
        <end position="359"/>
    </location>
</feature>
<comment type="caution">
    <text evidence="10">The sequence shown here is derived from an EMBL/GenBank/DDBJ whole genome shotgun (WGS) entry which is preliminary data.</text>
</comment>
<evidence type="ECO:0000313" key="10">
    <source>
        <dbReference type="EMBL" id="HIW70357.1"/>
    </source>
</evidence>
<evidence type="ECO:0000256" key="8">
    <source>
        <dbReference type="SAM" id="Phobius"/>
    </source>
</evidence>
<dbReference type="CDD" id="cd01031">
    <property type="entry name" value="EriC"/>
    <property type="match status" value="1"/>
</dbReference>
<reference evidence="10" key="2">
    <citation type="submission" date="2021-04" db="EMBL/GenBank/DDBJ databases">
        <authorList>
            <person name="Gilroy R."/>
        </authorList>
    </citation>
    <scope>NUCLEOTIDE SEQUENCE</scope>
    <source>
        <strain evidence="10">ChiHejej3B27-2180</strain>
    </source>
</reference>
<feature type="transmembrane region" description="Helical" evidence="8">
    <location>
        <begin position="66"/>
        <end position="84"/>
    </location>
</feature>
<dbReference type="GO" id="GO:0006813">
    <property type="term" value="P:potassium ion transport"/>
    <property type="evidence" value="ECO:0007669"/>
    <property type="project" value="InterPro"/>
</dbReference>
<dbReference type="Pfam" id="PF02080">
    <property type="entry name" value="TrkA_C"/>
    <property type="match status" value="1"/>
</dbReference>
<dbReference type="GO" id="GO:0005247">
    <property type="term" value="F:voltage-gated chloride channel activity"/>
    <property type="evidence" value="ECO:0007669"/>
    <property type="project" value="TreeGrafter"/>
</dbReference>
<accession>A0A9D1QQH3</accession>
<feature type="domain" description="RCK C-terminal" evidence="9">
    <location>
        <begin position="434"/>
        <end position="517"/>
    </location>
</feature>
<feature type="transmembrane region" description="Helical" evidence="8">
    <location>
        <begin position="197"/>
        <end position="216"/>
    </location>
</feature>
<dbReference type="PROSITE" id="PS51202">
    <property type="entry name" value="RCK_C"/>
    <property type="match status" value="1"/>
</dbReference>
<evidence type="ECO:0000313" key="11">
    <source>
        <dbReference type="Proteomes" id="UP000886878"/>
    </source>
</evidence>
<feature type="transmembrane region" description="Helical" evidence="8">
    <location>
        <begin position="313"/>
        <end position="331"/>
    </location>
</feature>
<dbReference type="InterPro" id="IPR014743">
    <property type="entry name" value="Cl-channel_core"/>
</dbReference>
<dbReference type="GO" id="GO:0008324">
    <property type="term" value="F:monoatomic cation transmembrane transporter activity"/>
    <property type="evidence" value="ECO:0007669"/>
    <property type="project" value="InterPro"/>
</dbReference>
<dbReference type="Proteomes" id="UP000886878">
    <property type="component" value="Unassembled WGS sequence"/>
</dbReference>
<name>A0A9D1QQH3_9LACO</name>
<evidence type="ECO:0000256" key="3">
    <source>
        <dbReference type="ARBA" id="ARBA00022692"/>
    </source>
</evidence>
<protein>
    <submittedName>
        <fullName evidence="10">ClC family H(+)/Cl(-) exchange transporter</fullName>
    </submittedName>
</protein>
<evidence type="ECO:0000256" key="2">
    <source>
        <dbReference type="ARBA" id="ARBA00022448"/>
    </source>
</evidence>
<dbReference type="AlphaFoldDB" id="A0A9D1QQH3"/>
<comment type="subcellular location">
    <subcellularLocation>
        <location evidence="1">Membrane</location>
        <topology evidence="1">Multi-pass membrane protein</topology>
    </subcellularLocation>
</comment>
<evidence type="ECO:0000256" key="5">
    <source>
        <dbReference type="ARBA" id="ARBA00023065"/>
    </source>
</evidence>
<dbReference type="GO" id="GO:0005886">
    <property type="term" value="C:plasma membrane"/>
    <property type="evidence" value="ECO:0007669"/>
    <property type="project" value="TreeGrafter"/>
</dbReference>
<keyword evidence="7" id="KW-0868">Chloride</keyword>
<dbReference type="Gene3D" id="1.10.3080.10">
    <property type="entry name" value="Clc chloride channel"/>
    <property type="match status" value="1"/>
</dbReference>
<dbReference type="InterPro" id="IPR006037">
    <property type="entry name" value="RCK_C"/>
</dbReference>
<sequence length="525" mass="57999">MFWRVAVKNKDAKIETLNYGSVRQLGRAVMIGLLTGLIVSIFRFCIQHILSWVIDCFAYFHHQPMMLFPWAIGSLIVALLLGWLSQKYPDIKGSGIPQVEGQLTGQFDEPWWPVLWRKFIGGVISIGSGLFLGREGPSIQLGATVGQGWSELHHQKGIERRVGIASGAAAGLSAAFNAPIASTMFILEEVYHNFSPLVWLSVFVSALCSNMVSLQFFSLKPDLGISYRQPLPLNQYWHLVLLGIVLGLLGRLYQYVILRLPTWSRKVKWFKPAWYPVIPFLLVIPIAWYFPLTLGGGNQLIVSIDQLPVSVKLFAGLFVLRFVFSMISYGSELPGGIFLPILTLGAIIGGLYAAVAAKWGLLPSRYMDNMIIYAMAGYFACISKAPFTAILLITEMVGSLAFLMPLAIVAVVAYLVVDSLGGAPVYMAMFRNFMKKRPIKPFIGFTQVTLAVFAGSHLDGLAVRNYQWPAGCLLTSIYRGDEHITPNGSTIIRAGDTLVVELTGKDQQDKQQQIAQAAHNPDHGQ</sequence>
<keyword evidence="2" id="KW-0813">Transport</keyword>
<evidence type="ECO:0000259" key="9">
    <source>
        <dbReference type="PROSITE" id="PS51202"/>
    </source>
</evidence>
<feature type="transmembrane region" description="Helical" evidence="8">
    <location>
        <begin position="400"/>
        <end position="427"/>
    </location>
</feature>
<organism evidence="10 11">
    <name type="scientific">Candidatus Limosilactobacillus merdipullorum</name>
    <dbReference type="NCBI Taxonomy" id="2838653"/>
    <lineage>
        <taxon>Bacteria</taxon>
        <taxon>Bacillati</taxon>
        <taxon>Bacillota</taxon>
        <taxon>Bacilli</taxon>
        <taxon>Lactobacillales</taxon>
        <taxon>Lactobacillaceae</taxon>
        <taxon>Limosilactobacillus</taxon>
    </lineage>
</organism>
<evidence type="ECO:0000256" key="7">
    <source>
        <dbReference type="ARBA" id="ARBA00023214"/>
    </source>
</evidence>
<dbReference type="PRINTS" id="PR00762">
    <property type="entry name" value="CLCHANNEL"/>
</dbReference>
<dbReference type="InterPro" id="IPR036721">
    <property type="entry name" value="RCK_C_sf"/>
</dbReference>
<dbReference type="PANTHER" id="PTHR45711">
    <property type="entry name" value="CHLORIDE CHANNEL PROTEIN"/>
    <property type="match status" value="1"/>
</dbReference>
<feature type="transmembrane region" description="Helical" evidence="8">
    <location>
        <begin position="236"/>
        <end position="253"/>
    </location>
</feature>
<dbReference type="SUPFAM" id="SSF116726">
    <property type="entry name" value="TrkA C-terminal domain-like"/>
    <property type="match status" value="1"/>
</dbReference>
<reference evidence="10" key="1">
    <citation type="journal article" date="2021" name="PeerJ">
        <title>Extensive microbial diversity within the chicken gut microbiome revealed by metagenomics and culture.</title>
        <authorList>
            <person name="Gilroy R."/>
            <person name="Ravi A."/>
            <person name="Getino M."/>
            <person name="Pursley I."/>
            <person name="Horton D.L."/>
            <person name="Alikhan N.F."/>
            <person name="Baker D."/>
            <person name="Gharbi K."/>
            <person name="Hall N."/>
            <person name="Watson M."/>
            <person name="Adriaenssens E.M."/>
            <person name="Foster-Nyarko E."/>
            <person name="Jarju S."/>
            <person name="Secka A."/>
            <person name="Antonio M."/>
            <person name="Oren A."/>
            <person name="Chaudhuri R.R."/>
            <person name="La Ragione R."/>
            <person name="Hildebrand F."/>
            <person name="Pallen M.J."/>
        </authorList>
    </citation>
    <scope>NUCLEOTIDE SEQUENCE</scope>
    <source>
        <strain evidence="10">ChiHejej3B27-2180</strain>
    </source>
</reference>
<keyword evidence="3 8" id="KW-0812">Transmembrane</keyword>
<feature type="transmembrane region" description="Helical" evidence="8">
    <location>
        <begin position="273"/>
        <end position="292"/>
    </location>
</feature>
<feature type="transmembrane region" description="Helical" evidence="8">
    <location>
        <begin position="371"/>
        <end position="394"/>
    </location>
</feature>
<dbReference type="SUPFAM" id="SSF81340">
    <property type="entry name" value="Clc chloride channel"/>
    <property type="match status" value="1"/>
</dbReference>
<keyword evidence="4 8" id="KW-1133">Transmembrane helix</keyword>
<keyword evidence="6 8" id="KW-0472">Membrane</keyword>
<feature type="transmembrane region" description="Helical" evidence="8">
    <location>
        <begin position="28"/>
        <end position="54"/>
    </location>
</feature>
<evidence type="ECO:0000256" key="1">
    <source>
        <dbReference type="ARBA" id="ARBA00004141"/>
    </source>
</evidence>
<dbReference type="Gene3D" id="3.30.70.1450">
    <property type="entry name" value="Regulator of K+ conductance, C-terminal domain"/>
    <property type="match status" value="1"/>
</dbReference>
<evidence type="ECO:0000256" key="6">
    <source>
        <dbReference type="ARBA" id="ARBA00023136"/>
    </source>
</evidence>
<gene>
    <name evidence="10" type="ORF">H9876_03115</name>
</gene>
<proteinExistence type="predicted"/>
<evidence type="ECO:0000256" key="4">
    <source>
        <dbReference type="ARBA" id="ARBA00022989"/>
    </source>
</evidence>
<dbReference type="PANTHER" id="PTHR45711:SF6">
    <property type="entry name" value="CHLORIDE CHANNEL PROTEIN"/>
    <property type="match status" value="1"/>
</dbReference>
<dbReference type="Pfam" id="PF00654">
    <property type="entry name" value="Voltage_CLC"/>
    <property type="match status" value="1"/>
</dbReference>
<keyword evidence="5" id="KW-0406">Ion transport</keyword>
<dbReference type="InterPro" id="IPR001807">
    <property type="entry name" value="ClC"/>
</dbReference>